<dbReference type="RefSeq" id="WP_210119492.1">
    <property type="nucleotide sequence ID" value="NZ_CP054142.1"/>
</dbReference>
<name>A0A975F5U1_9SPIR</name>
<dbReference type="KEGG" id="tpav:HRQ91_10475"/>
<sequence length="117" mass="12723">MKNIICICCPTGCHLSVDETKGFAVSGNLCKRGEIYGKQEIQDPRRIVTSTVAVKGGRYSRCPVKTSGTIPKGMMFDAMKTLDNIIIKAPIKTGQVIIKDICGSQVDFIATQTIEAR</sequence>
<evidence type="ECO:0000313" key="1">
    <source>
        <dbReference type="EMBL" id="QTQ14853.1"/>
    </source>
</evidence>
<dbReference type="Gene3D" id="3.10.530.10">
    <property type="entry name" value="CPE0013-like"/>
    <property type="match status" value="1"/>
</dbReference>
<protein>
    <submittedName>
        <fullName evidence="1">DUF1667 domain-containing protein</fullName>
    </submittedName>
</protein>
<evidence type="ECO:0000313" key="2">
    <source>
        <dbReference type="Proteomes" id="UP000671908"/>
    </source>
</evidence>
<accession>A0A975F5U1</accession>
<dbReference type="InterPro" id="IPR012460">
    <property type="entry name" value="DUF1667"/>
</dbReference>
<dbReference type="EMBL" id="CP054142">
    <property type="protein sequence ID" value="QTQ14853.1"/>
    <property type="molecule type" value="Genomic_DNA"/>
</dbReference>
<dbReference type="Proteomes" id="UP000671908">
    <property type="component" value="Chromosome"/>
</dbReference>
<dbReference type="Pfam" id="PF07892">
    <property type="entry name" value="DUF1667"/>
    <property type="match status" value="1"/>
</dbReference>
<organism evidence="1 2">
    <name type="scientific">Treponema parvum</name>
    <dbReference type="NCBI Taxonomy" id="138851"/>
    <lineage>
        <taxon>Bacteria</taxon>
        <taxon>Pseudomonadati</taxon>
        <taxon>Spirochaetota</taxon>
        <taxon>Spirochaetia</taxon>
        <taxon>Spirochaetales</taxon>
        <taxon>Treponemataceae</taxon>
        <taxon>Treponema</taxon>
    </lineage>
</organism>
<gene>
    <name evidence="1" type="ORF">HRQ91_10475</name>
</gene>
<dbReference type="AlphaFoldDB" id="A0A975F5U1"/>
<dbReference type="PANTHER" id="PTHR39450:SF1">
    <property type="entry name" value="DUF1667 DOMAIN-CONTAINING PROTEIN"/>
    <property type="match status" value="1"/>
</dbReference>
<keyword evidence="2" id="KW-1185">Reference proteome</keyword>
<dbReference type="PANTHER" id="PTHR39450">
    <property type="entry name" value="MOLYBDOPTERIN OXIDOREDUCTASE, 4FE-4S CLUSTER-BINDING SUBUNIT"/>
    <property type="match status" value="1"/>
</dbReference>
<proteinExistence type="predicted"/>
<dbReference type="SUPFAM" id="SSF160148">
    <property type="entry name" value="CPE0013-like"/>
    <property type="match status" value="1"/>
</dbReference>
<reference evidence="1 2" key="1">
    <citation type="journal article" date="2021" name="Microbiol. Resour. Announc.">
        <title>Complete Genome Sequences of Three Human Oral Treponema parvum Isolates.</title>
        <authorList>
            <person name="Zeng H."/>
            <person name="Watt R.M."/>
        </authorList>
    </citation>
    <scope>NUCLEOTIDE SEQUENCE [LARGE SCALE GENOMIC DNA]</scope>
    <source>
        <strain evidence="1 2">ATCC 700770</strain>
    </source>
</reference>
<dbReference type="InterPro" id="IPR036593">
    <property type="entry name" value="CPE0013-like_sf"/>
</dbReference>